<dbReference type="InterPro" id="IPR008758">
    <property type="entry name" value="Peptidase_S28"/>
</dbReference>
<feature type="signal peptide" evidence="6">
    <location>
        <begin position="1"/>
        <end position="17"/>
    </location>
</feature>
<dbReference type="OMA" id="HYAEHFG"/>
<evidence type="ECO:0000256" key="2">
    <source>
        <dbReference type="ARBA" id="ARBA00022670"/>
    </source>
</evidence>
<dbReference type="PANTHER" id="PTHR11010">
    <property type="entry name" value="PROTEASE S28 PRO-X CARBOXYPEPTIDASE-RELATED"/>
    <property type="match status" value="1"/>
</dbReference>
<keyword evidence="8" id="KW-1185">Reference proteome</keyword>
<dbReference type="GO" id="GO:0008239">
    <property type="term" value="F:dipeptidyl-peptidase activity"/>
    <property type="evidence" value="ECO:0007669"/>
    <property type="project" value="TreeGrafter"/>
</dbReference>
<dbReference type="GO" id="GO:0070008">
    <property type="term" value="F:serine-type exopeptidase activity"/>
    <property type="evidence" value="ECO:0007669"/>
    <property type="project" value="InterPro"/>
</dbReference>
<dbReference type="Gene3D" id="3.40.50.1820">
    <property type="entry name" value="alpha/beta hydrolase"/>
    <property type="match status" value="1"/>
</dbReference>
<evidence type="ECO:0000256" key="3">
    <source>
        <dbReference type="ARBA" id="ARBA00022729"/>
    </source>
</evidence>
<keyword evidence="2" id="KW-0645">Protease</keyword>
<keyword evidence="4" id="KW-0378">Hydrolase</keyword>
<dbReference type="eggNOG" id="KOG2182">
    <property type="taxonomic scope" value="Eukaryota"/>
</dbReference>
<dbReference type="HOGENOM" id="CLU_023630_0_0_1"/>
<organism evidence="7 8">
    <name type="scientific">Dothistroma septosporum (strain NZE10 / CBS 128990)</name>
    <name type="common">Red band needle blight fungus</name>
    <name type="synonym">Mycosphaerella pini</name>
    <dbReference type="NCBI Taxonomy" id="675120"/>
    <lineage>
        <taxon>Eukaryota</taxon>
        <taxon>Fungi</taxon>
        <taxon>Dikarya</taxon>
        <taxon>Ascomycota</taxon>
        <taxon>Pezizomycotina</taxon>
        <taxon>Dothideomycetes</taxon>
        <taxon>Dothideomycetidae</taxon>
        <taxon>Mycosphaerellales</taxon>
        <taxon>Mycosphaerellaceae</taxon>
        <taxon>Dothistroma</taxon>
    </lineage>
</organism>
<reference evidence="8" key="1">
    <citation type="journal article" date="2012" name="PLoS Genet.">
        <title>The genomes of the fungal plant pathogens Cladosporium fulvum and Dothistroma septosporum reveal adaptation to different hosts and lifestyles but also signatures of common ancestry.</title>
        <authorList>
            <person name="de Wit P.J.G.M."/>
            <person name="van der Burgt A."/>
            <person name="Oekmen B."/>
            <person name="Stergiopoulos I."/>
            <person name="Abd-Elsalam K.A."/>
            <person name="Aerts A.L."/>
            <person name="Bahkali A.H."/>
            <person name="Beenen H.G."/>
            <person name="Chettri P."/>
            <person name="Cox M.P."/>
            <person name="Datema E."/>
            <person name="de Vries R.P."/>
            <person name="Dhillon B."/>
            <person name="Ganley A.R."/>
            <person name="Griffiths S.A."/>
            <person name="Guo Y."/>
            <person name="Hamelin R.C."/>
            <person name="Henrissat B."/>
            <person name="Kabir M.S."/>
            <person name="Jashni M.K."/>
            <person name="Kema G."/>
            <person name="Klaubauf S."/>
            <person name="Lapidus A."/>
            <person name="Levasseur A."/>
            <person name="Lindquist E."/>
            <person name="Mehrabi R."/>
            <person name="Ohm R.A."/>
            <person name="Owen T.J."/>
            <person name="Salamov A."/>
            <person name="Schwelm A."/>
            <person name="Schijlen E."/>
            <person name="Sun H."/>
            <person name="van den Burg H.A."/>
            <person name="van Ham R.C.H.J."/>
            <person name="Zhang S."/>
            <person name="Goodwin S.B."/>
            <person name="Grigoriev I.V."/>
            <person name="Collemare J."/>
            <person name="Bradshaw R.E."/>
        </authorList>
    </citation>
    <scope>NUCLEOTIDE SEQUENCE [LARGE SCALE GENOMIC DNA]</scope>
    <source>
        <strain evidence="8">NZE10 / CBS 128990</strain>
    </source>
</reference>
<dbReference type="PANTHER" id="PTHR11010:SF117">
    <property type="entry name" value="SERINE PROTEASE 16"/>
    <property type="match status" value="1"/>
</dbReference>
<accession>N1Q5B4</accession>
<dbReference type="Proteomes" id="UP000016933">
    <property type="component" value="Unassembled WGS sequence"/>
</dbReference>
<dbReference type="InterPro" id="IPR029058">
    <property type="entry name" value="AB_hydrolase_fold"/>
</dbReference>
<protein>
    <submittedName>
        <fullName evidence="7">Uncharacterized protein</fullName>
    </submittedName>
</protein>
<evidence type="ECO:0000256" key="5">
    <source>
        <dbReference type="ARBA" id="ARBA00023180"/>
    </source>
</evidence>
<dbReference type="GO" id="GO:0006508">
    <property type="term" value="P:proteolysis"/>
    <property type="evidence" value="ECO:0007669"/>
    <property type="project" value="UniProtKB-KW"/>
</dbReference>
<sequence length="527" mass="59784">MARILQLLAVAIVAVSAFDIRLGQKSSIHLARKEAERKNSVTAFAKRAVDEDLLEKLYPAHNLSVPVDHFKNDTKYEPHSNATFQLRYWFDAQYYKPGGPVFVVQSGETSGTDRLPYLQKGIVSQITKVTNGLGVILEHRYYGTSFPVSNLTTENFRFLTTEQALADMAYFAQHVHFTGVEGNLSSDNVPWIVTEAIYDYWQYYQPIVEHAPQDCIATQRDLIKVVDGILIDRNSTKLSTQLKAAFDVADLQYDADFANYLRYAISWQSLNWDPAITSNTFYDYCDNITSIKALYPSLESRRKNVTHLINESGTSSSESLSTSLLNMIGYFNTTFLSSCNSTAESCFGRHNQTYYGLISIDDASYKSWPYQYCTEWGYLQTGNTPPDYGAPIVSRLLTLEDQSLICRAAFNITTPPDTTTVNKYGGYDISYPRLAVIDGDWDPWKPATPHGYEFGAKKRVSTASEPFILIPEAVHHWDENGLFPNETTATLPPLTIKDVQSQELQFVQEWLMEWEQEKMGKRKLELL</sequence>
<evidence type="ECO:0000313" key="8">
    <source>
        <dbReference type="Proteomes" id="UP000016933"/>
    </source>
</evidence>
<reference evidence="7 8" key="2">
    <citation type="journal article" date="2012" name="PLoS Pathog.">
        <title>Diverse lifestyles and strategies of plant pathogenesis encoded in the genomes of eighteen Dothideomycetes fungi.</title>
        <authorList>
            <person name="Ohm R.A."/>
            <person name="Feau N."/>
            <person name="Henrissat B."/>
            <person name="Schoch C.L."/>
            <person name="Horwitz B.A."/>
            <person name="Barry K.W."/>
            <person name="Condon B.J."/>
            <person name="Copeland A.C."/>
            <person name="Dhillon B."/>
            <person name="Glaser F."/>
            <person name="Hesse C.N."/>
            <person name="Kosti I."/>
            <person name="LaButti K."/>
            <person name="Lindquist E.A."/>
            <person name="Lucas S."/>
            <person name="Salamov A.A."/>
            <person name="Bradshaw R.E."/>
            <person name="Ciuffetti L."/>
            <person name="Hamelin R.C."/>
            <person name="Kema G.H.J."/>
            <person name="Lawrence C."/>
            <person name="Scott J.A."/>
            <person name="Spatafora J.W."/>
            <person name="Turgeon B.G."/>
            <person name="de Wit P.J.G.M."/>
            <person name="Zhong S."/>
            <person name="Goodwin S.B."/>
            <person name="Grigoriev I.V."/>
        </authorList>
    </citation>
    <scope>NUCLEOTIDE SEQUENCE [LARGE SCALE GENOMIC DNA]</scope>
    <source>
        <strain evidence="8">NZE10 / CBS 128990</strain>
    </source>
</reference>
<evidence type="ECO:0000256" key="4">
    <source>
        <dbReference type="ARBA" id="ARBA00022801"/>
    </source>
</evidence>
<gene>
    <name evidence="7" type="ORF">DOTSEDRAFT_50414</name>
</gene>
<dbReference type="Pfam" id="PF05577">
    <property type="entry name" value="Peptidase_S28"/>
    <property type="match status" value="2"/>
</dbReference>
<evidence type="ECO:0000256" key="6">
    <source>
        <dbReference type="SAM" id="SignalP"/>
    </source>
</evidence>
<keyword evidence="5" id="KW-0325">Glycoprotein</keyword>
<evidence type="ECO:0000256" key="1">
    <source>
        <dbReference type="ARBA" id="ARBA00011079"/>
    </source>
</evidence>
<comment type="similarity">
    <text evidence="1">Belongs to the peptidase S28 family.</text>
</comment>
<dbReference type="EMBL" id="KB446535">
    <property type="protein sequence ID" value="EME50340.1"/>
    <property type="molecule type" value="Genomic_DNA"/>
</dbReference>
<name>N1Q5B4_DOTSN</name>
<proteinExistence type="inferred from homology"/>
<dbReference type="OrthoDB" id="1735038at2759"/>
<evidence type="ECO:0000313" key="7">
    <source>
        <dbReference type="EMBL" id="EME50340.1"/>
    </source>
</evidence>
<keyword evidence="3 6" id="KW-0732">Signal</keyword>
<feature type="chain" id="PRO_5004109584" evidence="6">
    <location>
        <begin position="18"/>
        <end position="527"/>
    </location>
</feature>
<dbReference type="AlphaFoldDB" id="N1Q5B4"/>